<gene>
    <name evidence="2" type="ORF">PG991_007052</name>
</gene>
<proteinExistence type="predicted"/>
<feature type="region of interest" description="Disordered" evidence="1">
    <location>
        <begin position="21"/>
        <end position="48"/>
    </location>
</feature>
<keyword evidence="3" id="KW-1185">Reference proteome</keyword>
<evidence type="ECO:0000313" key="3">
    <source>
        <dbReference type="Proteomes" id="UP001396898"/>
    </source>
</evidence>
<sequence>MPVLRQGIALYITRPTLTHPPRIETTSIINPTLPSPPSPSTSSPFNPNSKLSFQHSKMCTGKIIFHLCASCGVTVRQDFRITRKCAPVKDGTGACTGQQQTSSEHKWDEDCGGH</sequence>
<accession>A0ABR1RZ20</accession>
<reference evidence="2 3" key="1">
    <citation type="submission" date="2023-01" db="EMBL/GenBank/DDBJ databases">
        <title>Analysis of 21 Apiospora genomes using comparative genomics revels a genus with tremendous synthesis potential of carbohydrate active enzymes and secondary metabolites.</title>
        <authorList>
            <person name="Sorensen T."/>
        </authorList>
    </citation>
    <scope>NUCLEOTIDE SEQUENCE [LARGE SCALE GENOMIC DNA]</scope>
    <source>
        <strain evidence="2 3">CBS 20057</strain>
    </source>
</reference>
<evidence type="ECO:0000313" key="2">
    <source>
        <dbReference type="EMBL" id="KAK8023171.1"/>
    </source>
</evidence>
<dbReference type="EMBL" id="JAQQWI010000009">
    <property type="protein sequence ID" value="KAK8023171.1"/>
    <property type="molecule type" value="Genomic_DNA"/>
</dbReference>
<feature type="region of interest" description="Disordered" evidence="1">
    <location>
        <begin position="90"/>
        <end position="114"/>
    </location>
</feature>
<organism evidence="2 3">
    <name type="scientific">Apiospora marii</name>
    <dbReference type="NCBI Taxonomy" id="335849"/>
    <lineage>
        <taxon>Eukaryota</taxon>
        <taxon>Fungi</taxon>
        <taxon>Dikarya</taxon>
        <taxon>Ascomycota</taxon>
        <taxon>Pezizomycotina</taxon>
        <taxon>Sordariomycetes</taxon>
        <taxon>Xylariomycetidae</taxon>
        <taxon>Amphisphaeriales</taxon>
        <taxon>Apiosporaceae</taxon>
        <taxon>Apiospora</taxon>
    </lineage>
</organism>
<feature type="compositionally biased region" description="Basic and acidic residues" evidence="1">
    <location>
        <begin position="103"/>
        <end position="114"/>
    </location>
</feature>
<name>A0ABR1RZ20_9PEZI</name>
<dbReference type="Proteomes" id="UP001396898">
    <property type="component" value="Unassembled WGS sequence"/>
</dbReference>
<evidence type="ECO:0000256" key="1">
    <source>
        <dbReference type="SAM" id="MobiDB-lite"/>
    </source>
</evidence>
<comment type="caution">
    <text evidence="2">The sequence shown here is derived from an EMBL/GenBank/DDBJ whole genome shotgun (WGS) entry which is preliminary data.</text>
</comment>
<protein>
    <submittedName>
        <fullName evidence="2">Uncharacterized protein</fullName>
    </submittedName>
</protein>